<dbReference type="OrthoDB" id="3035098at2759"/>
<dbReference type="InParanoid" id="B0DVE5"/>
<dbReference type="Pfam" id="PF14223">
    <property type="entry name" value="Retrotran_gag_2"/>
    <property type="match status" value="1"/>
</dbReference>
<keyword evidence="2" id="KW-1185">Reference proteome</keyword>
<dbReference type="Proteomes" id="UP000001194">
    <property type="component" value="Unassembled WGS sequence"/>
</dbReference>
<name>B0DVE5_LACBS</name>
<evidence type="ECO:0000313" key="2">
    <source>
        <dbReference type="Proteomes" id="UP000001194"/>
    </source>
</evidence>
<accession>B0DVE5</accession>
<dbReference type="AlphaFoldDB" id="B0DVE5"/>
<sequence length="363" mass="39999">MSTSPSNLCMFILPENDKLRGYENYAAWKILMGINGRPRGLHKYWENQVVVPAGIDSPIPANDPTTETEKPIDVPAAITPTQTPEKSTPLLSTTPTLLEYELRENVALSSVLINIADLSGSGIDALGATKAHVAWKFLEDQYGRTSDRARNMCEEKLSRYRMAEGAVVAGAGGHIEKMRTLRKLANDTGANIDNQRFITKLLDSFPESWDTVINSMYSEKDLNTVIMNLTTHAERLSIREGKSKEPDLPTPPSIDTVKALEATILALQAEMKTFRPFQHQCGTTNPSKAHLICANLLCGKVGHLMEDCFGPGGGKAVFESPVRSGFLMPRGVNRNRNWSAFSPEVKRPDRTAKRPQTAVFCGL</sequence>
<gene>
    <name evidence="1" type="ORF">LACBIDRAFT_310926</name>
</gene>
<evidence type="ECO:0000313" key="1">
    <source>
        <dbReference type="EMBL" id="EDR01561.1"/>
    </source>
</evidence>
<proteinExistence type="predicted"/>
<dbReference type="HOGENOM" id="CLU_068271_0_0_1"/>
<dbReference type="KEGG" id="lbc:LACBIDRAFT_310926"/>
<dbReference type="RefSeq" id="XP_001887913.1">
    <property type="nucleotide sequence ID" value="XM_001887878.1"/>
</dbReference>
<organism evidence="2">
    <name type="scientific">Laccaria bicolor (strain S238N-H82 / ATCC MYA-4686)</name>
    <name type="common">Bicoloured deceiver</name>
    <name type="synonym">Laccaria laccata var. bicolor</name>
    <dbReference type="NCBI Taxonomy" id="486041"/>
    <lineage>
        <taxon>Eukaryota</taxon>
        <taxon>Fungi</taxon>
        <taxon>Dikarya</taxon>
        <taxon>Basidiomycota</taxon>
        <taxon>Agaricomycotina</taxon>
        <taxon>Agaricomycetes</taxon>
        <taxon>Agaricomycetidae</taxon>
        <taxon>Agaricales</taxon>
        <taxon>Agaricineae</taxon>
        <taxon>Hydnangiaceae</taxon>
        <taxon>Laccaria</taxon>
    </lineage>
</organism>
<protein>
    <submittedName>
        <fullName evidence="1">Predicted protein</fullName>
    </submittedName>
</protein>
<dbReference type="GeneID" id="6083505"/>
<reference evidence="1 2" key="1">
    <citation type="journal article" date="2008" name="Nature">
        <title>The genome of Laccaria bicolor provides insights into mycorrhizal symbiosis.</title>
        <authorList>
            <person name="Martin F."/>
            <person name="Aerts A."/>
            <person name="Ahren D."/>
            <person name="Brun A."/>
            <person name="Danchin E.G.J."/>
            <person name="Duchaussoy F."/>
            <person name="Gibon J."/>
            <person name="Kohler A."/>
            <person name="Lindquist E."/>
            <person name="Pereda V."/>
            <person name="Salamov A."/>
            <person name="Shapiro H.J."/>
            <person name="Wuyts J."/>
            <person name="Blaudez D."/>
            <person name="Buee M."/>
            <person name="Brokstein P."/>
            <person name="Canbaeck B."/>
            <person name="Cohen D."/>
            <person name="Courty P.E."/>
            <person name="Coutinho P.M."/>
            <person name="Delaruelle C."/>
            <person name="Detter J.C."/>
            <person name="Deveau A."/>
            <person name="DiFazio S."/>
            <person name="Duplessis S."/>
            <person name="Fraissinet-Tachet L."/>
            <person name="Lucic E."/>
            <person name="Frey-Klett P."/>
            <person name="Fourrey C."/>
            <person name="Feussner I."/>
            <person name="Gay G."/>
            <person name="Grimwood J."/>
            <person name="Hoegger P.J."/>
            <person name="Jain P."/>
            <person name="Kilaru S."/>
            <person name="Labbe J."/>
            <person name="Lin Y.C."/>
            <person name="Legue V."/>
            <person name="Le Tacon F."/>
            <person name="Marmeisse R."/>
            <person name="Melayah D."/>
            <person name="Montanini B."/>
            <person name="Muratet M."/>
            <person name="Nehls U."/>
            <person name="Niculita-Hirzel H."/>
            <person name="Oudot-Le Secq M.P."/>
            <person name="Peter M."/>
            <person name="Quesneville H."/>
            <person name="Rajashekar B."/>
            <person name="Reich M."/>
            <person name="Rouhier N."/>
            <person name="Schmutz J."/>
            <person name="Yin T."/>
            <person name="Chalot M."/>
            <person name="Henrissat B."/>
            <person name="Kuees U."/>
            <person name="Lucas S."/>
            <person name="Van de Peer Y."/>
            <person name="Podila G.K."/>
            <person name="Polle A."/>
            <person name="Pukkila P.J."/>
            <person name="Richardson P.M."/>
            <person name="Rouze P."/>
            <person name="Sanders I.R."/>
            <person name="Stajich J.E."/>
            <person name="Tunlid A."/>
            <person name="Tuskan G."/>
            <person name="Grigoriev I.V."/>
        </authorList>
    </citation>
    <scope>NUCLEOTIDE SEQUENCE [LARGE SCALE GENOMIC DNA]</scope>
    <source>
        <strain evidence="2">S238N-H82 / ATCC MYA-4686</strain>
    </source>
</reference>
<dbReference type="EMBL" id="DS547138">
    <property type="protein sequence ID" value="EDR01561.1"/>
    <property type="molecule type" value="Genomic_DNA"/>
</dbReference>